<dbReference type="SMART" id="SM00028">
    <property type="entry name" value="TPR"/>
    <property type="match status" value="3"/>
</dbReference>
<dbReference type="Gene3D" id="1.25.40.10">
    <property type="entry name" value="Tetratricopeptide repeat domain"/>
    <property type="match status" value="1"/>
</dbReference>
<keyword evidence="4" id="KW-1185">Reference proteome</keyword>
<dbReference type="Proteomes" id="UP000198894">
    <property type="component" value="Unassembled WGS sequence"/>
</dbReference>
<feature type="repeat" description="TPR" evidence="1">
    <location>
        <begin position="414"/>
        <end position="447"/>
    </location>
</feature>
<dbReference type="Gene3D" id="3.30.70.1230">
    <property type="entry name" value="Nucleotide cyclase"/>
    <property type="match status" value="1"/>
</dbReference>
<sequence length="576" mass="63730">MADERAKRRLAAIAVADVVGYSRLMEADEAGTLAALREQRKSVLEPIVRDHEGRIVKVMGDGVLMEFASAVNAVEAALDLQEKMAEVNTLLGEDRRILLRIGINLGDIIGEGSDVYGDGVNVAARLEALAEPGGICVSAKVRDELRGKGAHVFDEMGEVELKNIANPVRVFRIVNGVAPAPAGPALSLPDKPSIAVLPFTNMSGDPEQQYFSDGITEDIITELSRSRALFVIARNSSFQYRDKAVDVRRVARDLGVRYVIEGSVRKMGGRIRITAQLIDAVPGNHLWSERFDRRIEDLFDVQDELTHTVVATVVGRLEDAEIRMASSRRTDSLPAYDCLLRGIQQLRGFGMENNRRARELFEQAVSLDPQYAMAHAYLALSLLVENNYGAASDAIKQRALEVAMTAVRLDPRESRCHTFLGQIHRFRDEYDLAITHLENGVALNPNDVVGIVHLSAAFGVSGRAEEGIELARRAIRLDPYVKFAWGTLAFCLYAVRRYEEALAANRKLGHELSPWMMARESACLAQLGRLDEARSKAAEVLRRKPGFSVRAEMPHYRYPADAEHLREGLLKAGLPE</sequence>
<dbReference type="GO" id="GO:0004016">
    <property type="term" value="F:adenylate cyclase activity"/>
    <property type="evidence" value="ECO:0007669"/>
    <property type="project" value="UniProtKB-ARBA"/>
</dbReference>
<dbReference type="Pfam" id="PF13432">
    <property type="entry name" value="TPR_16"/>
    <property type="match status" value="1"/>
</dbReference>
<proteinExistence type="predicted"/>
<keyword evidence="1" id="KW-0802">TPR repeat</keyword>
<dbReference type="InterPro" id="IPR029787">
    <property type="entry name" value="Nucleotide_cyclase"/>
</dbReference>
<accession>A0A1G8XYW1</accession>
<dbReference type="PROSITE" id="PS50125">
    <property type="entry name" value="GUANYLATE_CYCLASE_2"/>
    <property type="match status" value="1"/>
</dbReference>
<dbReference type="PANTHER" id="PTHR43081">
    <property type="entry name" value="ADENYLATE CYCLASE, TERMINAL-DIFFERENTIATION SPECIFIC-RELATED"/>
    <property type="match status" value="1"/>
</dbReference>
<dbReference type="SUPFAM" id="SSF48452">
    <property type="entry name" value="TPR-like"/>
    <property type="match status" value="1"/>
</dbReference>
<dbReference type="PROSITE" id="PS50005">
    <property type="entry name" value="TPR"/>
    <property type="match status" value="1"/>
</dbReference>
<dbReference type="SUPFAM" id="SSF52964">
    <property type="entry name" value="TolB, N-terminal domain"/>
    <property type="match status" value="1"/>
</dbReference>
<feature type="domain" description="Guanylate cyclase" evidence="2">
    <location>
        <begin position="12"/>
        <end position="127"/>
    </location>
</feature>
<dbReference type="EMBL" id="FNEE01000010">
    <property type="protein sequence ID" value="SDJ95789.1"/>
    <property type="molecule type" value="Genomic_DNA"/>
</dbReference>
<evidence type="ECO:0000259" key="2">
    <source>
        <dbReference type="PROSITE" id="PS50125"/>
    </source>
</evidence>
<dbReference type="Pfam" id="PF00211">
    <property type="entry name" value="Guanylate_cyc"/>
    <property type="match status" value="1"/>
</dbReference>
<dbReference type="AlphaFoldDB" id="A0A1G8XYW1"/>
<gene>
    <name evidence="3" type="ORF">SAMN05428953_11099</name>
</gene>
<dbReference type="RefSeq" id="WP_091595503.1">
    <property type="nucleotide sequence ID" value="NZ_FNEE01000010.1"/>
</dbReference>
<dbReference type="SUPFAM" id="SSF55073">
    <property type="entry name" value="Nucleotide cyclase"/>
    <property type="match status" value="1"/>
</dbReference>
<organism evidence="3 4">
    <name type="scientific">Mesorhizobium muleiense</name>
    <dbReference type="NCBI Taxonomy" id="1004279"/>
    <lineage>
        <taxon>Bacteria</taxon>
        <taxon>Pseudomonadati</taxon>
        <taxon>Pseudomonadota</taxon>
        <taxon>Alphaproteobacteria</taxon>
        <taxon>Hyphomicrobiales</taxon>
        <taxon>Phyllobacteriaceae</taxon>
        <taxon>Mesorhizobium</taxon>
    </lineage>
</organism>
<evidence type="ECO:0000256" key="1">
    <source>
        <dbReference type="PROSITE-ProRule" id="PRU00339"/>
    </source>
</evidence>
<protein>
    <submittedName>
        <fullName evidence="3">TolB amino-terminal domain-containing protein</fullName>
    </submittedName>
</protein>
<dbReference type="GO" id="GO:0006171">
    <property type="term" value="P:cAMP biosynthetic process"/>
    <property type="evidence" value="ECO:0007669"/>
    <property type="project" value="TreeGrafter"/>
</dbReference>
<evidence type="ECO:0000313" key="3">
    <source>
        <dbReference type="EMBL" id="SDJ95789.1"/>
    </source>
</evidence>
<dbReference type="InterPro" id="IPR011990">
    <property type="entry name" value="TPR-like_helical_dom_sf"/>
</dbReference>
<dbReference type="InterPro" id="IPR050697">
    <property type="entry name" value="Adenylyl/Guanylyl_Cyclase_3/4"/>
</dbReference>
<reference evidence="4" key="1">
    <citation type="submission" date="2016-10" db="EMBL/GenBank/DDBJ databases">
        <authorList>
            <person name="Varghese N."/>
            <person name="Submissions S."/>
        </authorList>
    </citation>
    <scope>NUCLEOTIDE SEQUENCE [LARGE SCALE GENOMIC DNA]</scope>
    <source>
        <strain evidence="4">CGMCC 1.11022</strain>
    </source>
</reference>
<dbReference type="InterPro" id="IPR001054">
    <property type="entry name" value="A/G_cyclase"/>
</dbReference>
<dbReference type="PANTHER" id="PTHR43081:SF19">
    <property type="entry name" value="PH-SENSITIVE ADENYLATE CYCLASE RV1264"/>
    <property type="match status" value="1"/>
</dbReference>
<dbReference type="CDD" id="cd07302">
    <property type="entry name" value="CHD"/>
    <property type="match status" value="1"/>
</dbReference>
<evidence type="ECO:0000313" key="4">
    <source>
        <dbReference type="Proteomes" id="UP000198894"/>
    </source>
</evidence>
<dbReference type="GO" id="GO:0035556">
    <property type="term" value="P:intracellular signal transduction"/>
    <property type="evidence" value="ECO:0007669"/>
    <property type="project" value="InterPro"/>
</dbReference>
<dbReference type="Gene3D" id="3.40.50.10070">
    <property type="entry name" value="TolB, N-terminal domain"/>
    <property type="match status" value="1"/>
</dbReference>
<dbReference type="InterPro" id="IPR019734">
    <property type="entry name" value="TPR_rpt"/>
</dbReference>
<name>A0A1G8XYW1_9HYPH</name>